<dbReference type="EMBL" id="BMSX01000004">
    <property type="protein sequence ID" value="GGR06463.1"/>
    <property type="molecule type" value="Genomic_DNA"/>
</dbReference>
<sequence>MALDLSGVRRIVEGLLDDELQLWRDADGDSGDELDEETGDLKPASEGSVPLWEGSGAVVRPGQLSVTPPLDGAVASLSAPTAYQGLLPLSAPQVMVNDVLSVSRSVRDEQLVGRRFRVADVAVGTYAVMRVVRLEVIG</sequence>
<reference evidence="2" key="2">
    <citation type="submission" date="2020-09" db="EMBL/GenBank/DDBJ databases">
        <authorList>
            <person name="Sun Q."/>
            <person name="Ohkuma M."/>
        </authorList>
    </citation>
    <scope>NUCLEOTIDE SEQUENCE</scope>
    <source>
        <strain evidence="2">JCM 4346</strain>
    </source>
</reference>
<reference evidence="2" key="1">
    <citation type="journal article" date="2014" name="Int. J. Syst. Evol. Microbiol.">
        <title>Complete genome sequence of Corynebacterium casei LMG S-19264T (=DSM 44701T), isolated from a smear-ripened cheese.</title>
        <authorList>
            <consortium name="US DOE Joint Genome Institute (JGI-PGF)"/>
            <person name="Walter F."/>
            <person name="Albersmeier A."/>
            <person name="Kalinowski J."/>
            <person name="Ruckert C."/>
        </authorList>
    </citation>
    <scope>NUCLEOTIDE SEQUENCE</scope>
    <source>
        <strain evidence="2">JCM 4346</strain>
    </source>
</reference>
<dbReference type="RefSeq" id="WP_189934961.1">
    <property type="nucleotide sequence ID" value="NZ_BMSX01000004.1"/>
</dbReference>
<evidence type="ECO:0000256" key="1">
    <source>
        <dbReference type="SAM" id="MobiDB-lite"/>
    </source>
</evidence>
<gene>
    <name evidence="2" type="ORF">GCM10010251_22790</name>
</gene>
<evidence type="ECO:0000313" key="3">
    <source>
        <dbReference type="Proteomes" id="UP000658320"/>
    </source>
</evidence>
<evidence type="ECO:0000313" key="2">
    <source>
        <dbReference type="EMBL" id="GGR06463.1"/>
    </source>
</evidence>
<name>A0A918C4P9_9ACTN</name>
<dbReference type="InterPro" id="IPR046075">
    <property type="entry name" value="DUF6093"/>
</dbReference>
<proteinExistence type="predicted"/>
<accession>A0A918C4P9</accession>
<dbReference type="Pfam" id="PF19586">
    <property type="entry name" value="DUF6093"/>
    <property type="match status" value="1"/>
</dbReference>
<dbReference type="Proteomes" id="UP000658320">
    <property type="component" value="Unassembled WGS sequence"/>
</dbReference>
<protein>
    <submittedName>
        <fullName evidence="2">Uncharacterized protein</fullName>
    </submittedName>
</protein>
<dbReference type="AlphaFoldDB" id="A0A918C4P9"/>
<feature type="compositionally biased region" description="Acidic residues" evidence="1">
    <location>
        <begin position="28"/>
        <end position="38"/>
    </location>
</feature>
<keyword evidence="3" id="KW-1185">Reference proteome</keyword>
<feature type="region of interest" description="Disordered" evidence="1">
    <location>
        <begin position="26"/>
        <end position="52"/>
    </location>
</feature>
<comment type="caution">
    <text evidence="2">The sequence shown here is derived from an EMBL/GenBank/DDBJ whole genome shotgun (WGS) entry which is preliminary data.</text>
</comment>
<organism evidence="2 3">
    <name type="scientific">Streptomyces aurantiogriseus</name>
    <dbReference type="NCBI Taxonomy" id="66870"/>
    <lineage>
        <taxon>Bacteria</taxon>
        <taxon>Bacillati</taxon>
        <taxon>Actinomycetota</taxon>
        <taxon>Actinomycetes</taxon>
        <taxon>Kitasatosporales</taxon>
        <taxon>Streptomycetaceae</taxon>
        <taxon>Streptomyces</taxon>
    </lineage>
</organism>